<evidence type="ECO:0000313" key="5">
    <source>
        <dbReference type="Proteomes" id="UP000250796"/>
    </source>
</evidence>
<dbReference type="PANTHER" id="PTHR30576:SF0">
    <property type="entry name" value="UNDECAPRENYL-PHOSPHATE N-ACETYLGALACTOSAMINYL 1-PHOSPHATE TRANSFERASE-RELATED"/>
    <property type="match status" value="1"/>
</dbReference>
<dbReference type="Pfam" id="PF02397">
    <property type="entry name" value="Bac_transf"/>
    <property type="match status" value="1"/>
</dbReference>
<feature type="transmembrane region" description="Helical" evidence="2">
    <location>
        <begin position="249"/>
        <end position="272"/>
    </location>
</feature>
<feature type="transmembrane region" description="Helical" evidence="2">
    <location>
        <begin position="95"/>
        <end position="118"/>
    </location>
</feature>
<keyword evidence="2" id="KW-0812">Transmembrane</keyword>
<proteinExistence type="inferred from homology"/>
<accession>A0A7Z7LDT0</accession>
<dbReference type="AlphaFoldDB" id="A0A7Z7LDT0"/>
<feature type="transmembrane region" description="Helical" evidence="2">
    <location>
        <begin position="67"/>
        <end position="89"/>
    </location>
</feature>
<dbReference type="PANTHER" id="PTHR30576">
    <property type="entry name" value="COLANIC BIOSYNTHESIS UDP-GLUCOSE LIPID CARRIER TRANSFERASE"/>
    <property type="match status" value="1"/>
</dbReference>
<reference evidence="4 5" key="1">
    <citation type="submission" date="2017-01" db="EMBL/GenBank/DDBJ databases">
        <authorList>
            <person name="Erauso G."/>
        </authorList>
    </citation>
    <scope>NUCLEOTIDE SEQUENCE [LARGE SCALE GENOMIC DNA]</scope>
    <source>
        <strain evidence="4">MESINF1</strain>
    </source>
</reference>
<comment type="similarity">
    <text evidence="1">Belongs to the bacterial sugar transferase family.</text>
</comment>
<name>A0A7Z7LDT0_9BACT</name>
<dbReference type="KEGG" id="minf:MESINF_0669"/>
<feature type="transmembrane region" description="Helical" evidence="2">
    <location>
        <begin position="7"/>
        <end position="28"/>
    </location>
</feature>
<sequence>MLRRLAGFKYMIATLLYASLFFTQSLTLTWTVGYIFQALILNTAIMLGIYAFRGFDNSMTSSMNSCFVSYLSGTILGTLFSMIPILFFSARLPRFTMAVTAVISIFIFPFIGCMLMRYTIKHLPPKRYLVIGKEEELSPILEEVRKASMNKIQIYSYLNPSPVTLIAAMEIEATRPYDAILIGDPKLARDVESVLNDAMTKNVEIEYLPTIVENVLHRIPVEMITIFRDYYQVVFSQARFSRRIRVLDIVFSSALLVMFSPFILFCIIYILIRDGRPVFYSQPRHGINAKIFKVYKFRTMDDPKEGEGSPTLTKSGKLLRMTRLNEIPQLLSVFIGNMSIVGPRPDIPSTYEYCTKVIPFYRYRTKIMPGITGHAQVLYRYVDKLEYDTFARRLSYDLYYVKNMDFRLYLATMLRTAETMIFRRGAK</sequence>
<dbReference type="GO" id="GO:0016780">
    <property type="term" value="F:phosphotransferase activity, for other substituted phosphate groups"/>
    <property type="evidence" value="ECO:0007669"/>
    <property type="project" value="TreeGrafter"/>
</dbReference>
<evidence type="ECO:0000256" key="1">
    <source>
        <dbReference type="ARBA" id="ARBA00006464"/>
    </source>
</evidence>
<dbReference type="InterPro" id="IPR003362">
    <property type="entry name" value="Bact_transf"/>
</dbReference>
<dbReference type="EMBL" id="LS974202">
    <property type="protein sequence ID" value="SSC12118.1"/>
    <property type="molecule type" value="Genomic_DNA"/>
</dbReference>
<gene>
    <name evidence="4" type="ORF">MESINF_0669</name>
</gene>
<feature type="transmembrane region" description="Helical" evidence="2">
    <location>
        <begin position="34"/>
        <end position="55"/>
    </location>
</feature>
<keyword evidence="5" id="KW-1185">Reference proteome</keyword>
<keyword evidence="2" id="KW-0472">Membrane</keyword>
<protein>
    <submittedName>
        <fullName evidence="4">Exopolysaccharide biosynthesis polyprenyl glycosylphosphotransferase</fullName>
    </submittedName>
</protein>
<dbReference type="Proteomes" id="UP000250796">
    <property type="component" value="Chromosome MESINF"/>
</dbReference>
<keyword evidence="2" id="KW-1133">Transmembrane helix</keyword>
<feature type="domain" description="Bacterial sugar transferase" evidence="3">
    <location>
        <begin position="245"/>
        <end position="421"/>
    </location>
</feature>
<dbReference type="RefSeq" id="WP_169698511.1">
    <property type="nucleotide sequence ID" value="NZ_LS974202.1"/>
</dbReference>
<evidence type="ECO:0000313" key="4">
    <source>
        <dbReference type="EMBL" id="SSC12118.1"/>
    </source>
</evidence>
<keyword evidence="4" id="KW-0808">Transferase</keyword>
<evidence type="ECO:0000256" key="2">
    <source>
        <dbReference type="SAM" id="Phobius"/>
    </source>
</evidence>
<evidence type="ECO:0000259" key="3">
    <source>
        <dbReference type="Pfam" id="PF02397"/>
    </source>
</evidence>
<organism evidence="4 5">
    <name type="scientific">Mesotoga infera</name>
    <dbReference type="NCBI Taxonomy" id="1236046"/>
    <lineage>
        <taxon>Bacteria</taxon>
        <taxon>Thermotogati</taxon>
        <taxon>Thermotogota</taxon>
        <taxon>Thermotogae</taxon>
        <taxon>Kosmotogales</taxon>
        <taxon>Kosmotogaceae</taxon>
        <taxon>Mesotoga</taxon>
    </lineage>
</organism>